<dbReference type="UniPathway" id="UPA00214"/>
<evidence type="ECO:0000256" key="4">
    <source>
        <dbReference type="ARBA" id="ARBA00007637"/>
    </source>
</evidence>
<evidence type="ECO:0000259" key="11">
    <source>
        <dbReference type="Pfam" id="PF01370"/>
    </source>
</evidence>
<proteinExistence type="inferred from homology"/>
<evidence type="ECO:0000256" key="9">
    <source>
        <dbReference type="ARBA" id="ARBA00023277"/>
    </source>
</evidence>
<dbReference type="EC" id="5.1.3.2" evidence="5 10"/>
<dbReference type="Gene3D" id="3.40.50.720">
    <property type="entry name" value="NAD(P)-binding Rossmann-like Domain"/>
    <property type="match status" value="1"/>
</dbReference>
<evidence type="ECO:0000256" key="5">
    <source>
        <dbReference type="ARBA" id="ARBA00013189"/>
    </source>
</evidence>
<comment type="catalytic activity">
    <reaction evidence="1 10">
        <text>UDP-alpha-D-glucose = UDP-alpha-D-galactose</text>
        <dbReference type="Rhea" id="RHEA:22168"/>
        <dbReference type="ChEBI" id="CHEBI:58885"/>
        <dbReference type="ChEBI" id="CHEBI:66914"/>
        <dbReference type="EC" id="5.1.3.2"/>
    </reaction>
</comment>
<reference evidence="13" key="1">
    <citation type="submission" date="2017-09" db="EMBL/GenBank/DDBJ databases">
        <title>Depth-based differentiation of microbial function through sediment-hosted aquifers and enrichment of novel symbionts in the deep terrestrial subsurface.</title>
        <authorList>
            <person name="Probst A.J."/>
            <person name="Ladd B."/>
            <person name="Jarett J.K."/>
            <person name="Geller-Mcgrath D.E."/>
            <person name="Sieber C.M.K."/>
            <person name="Emerson J.B."/>
            <person name="Anantharaman K."/>
            <person name="Thomas B.C."/>
            <person name="Malmstrom R."/>
            <person name="Stieglmeier M."/>
            <person name="Klingl A."/>
            <person name="Woyke T."/>
            <person name="Ryan C.M."/>
            <person name="Banfield J.F."/>
        </authorList>
    </citation>
    <scope>NUCLEOTIDE SEQUENCE [LARGE SCALE GENOMIC DNA]</scope>
</reference>
<evidence type="ECO:0000256" key="6">
    <source>
        <dbReference type="ARBA" id="ARBA00018569"/>
    </source>
</evidence>
<evidence type="ECO:0000313" key="13">
    <source>
        <dbReference type="Proteomes" id="UP000231282"/>
    </source>
</evidence>
<dbReference type="PANTHER" id="PTHR43725:SF53">
    <property type="entry name" value="UDP-ARABINOSE 4-EPIMERASE 1"/>
    <property type="match status" value="1"/>
</dbReference>
<comment type="similarity">
    <text evidence="4 10">Belongs to the NAD(P)-dependent epimerase/dehydratase family.</text>
</comment>
<dbReference type="GO" id="GO:0003978">
    <property type="term" value="F:UDP-glucose 4-epimerase activity"/>
    <property type="evidence" value="ECO:0007669"/>
    <property type="project" value="UniProtKB-UniRule"/>
</dbReference>
<evidence type="ECO:0000256" key="10">
    <source>
        <dbReference type="RuleBase" id="RU366046"/>
    </source>
</evidence>
<comment type="caution">
    <text evidence="12">The sequence shown here is derived from an EMBL/GenBank/DDBJ whole genome shotgun (WGS) entry which is preliminary data.</text>
</comment>
<dbReference type="NCBIfam" id="TIGR01179">
    <property type="entry name" value="galE"/>
    <property type="match status" value="1"/>
</dbReference>
<comment type="cofactor">
    <cofactor evidence="2 10">
        <name>NAD(+)</name>
        <dbReference type="ChEBI" id="CHEBI:57540"/>
    </cofactor>
</comment>
<gene>
    <name evidence="12" type="primary">galE</name>
    <name evidence="12" type="ORF">COT63_00615</name>
</gene>
<dbReference type="SUPFAM" id="SSF51735">
    <property type="entry name" value="NAD(P)-binding Rossmann-fold domains"/>
    <property type="match status" value="1"/>
</dbReference>
<dbReference type="EMBL" id="PEZH01000010">
    <property type="protein sequence ID" value="PIS15331.1"/>
    <property type="molecule type" value="Genomic_DNA"/>
</dbReference>
<dbReference type="InterPro" id="IPR036291">
    <property type="entry name" value="NAD(P)-bd_dom_sf"/>
</dbReference>
<sequence>MREKKILVTGGAGYIGSHMVKALLEQEYKVVIFDNLFRGYQEVVDVLQKKFGTKNLSFYQGDLRNYADISQVFKKEQIYGVMHFAALCLVSESMEEPEKYFENNVLGTLNLLRAMAQFSVGKLIFSSTCAVYGESQYLPVDEKHPLNPANPYGESKLMAEREIYWFGQLKDLKYVILRYFNVTGASSGGLIGDSKKPSQLLVQNAVRGALNIEPFRLTCPRVDTADGTPIRDYLNVEDLADAHLKALNYLIKGGKSDIFNLGTGQGNSVLEIVSSVQKMIEVKFPVSRGKARRGEYAEIYANIGKAKKALKWKPEKTISDSILSLVKWYKNKPDGWSY</sequence>
<protein>
    <recommendedName>
        <fullName evidence="6 10">UDP-glucose 4-epimerase</fullName>
        <ecNumber evidence="5 10">5.1.3.2</ecNumber>
    </recommendedName>
</protein>
<evidence type="ECO:0000256" key="2">
    <source>
        <dbReference type="ARBA" id="ARBA00001911"/>
    </source>
</evidence>
<dbReference type="Proteomes" id="UP000231282">
    <property type="component" value="Unassembled WGS sequence"/>
</dbReference>
<accession>A0A2H0WRT4</accession>
<dbReference type="CDD" id="cd05247">
    <property type="entry name" value="UDP_G4E_1_SDR_e"/>
    <property type="match status" value="1"/>
</dbReference>
<dbReference type="InterPro" id="IPR005886">
    <property type="entry name" value="UDP_G4E"/>
</dbReference>
<dbReference type="Pfam" id="PF01370">
    <property type="entry name" value="Epimerase"/>
    <property type="match status" value="1"/>
</dbReference>
<feature type="domain" description="NAD-dependent epimerase/dehydratase" evidence="11">
    <location>
        <begin position="6"/>
        <end position="262"/>
    </location>
</feature>
<dbReference type="GO" id="GO:0006012">
    <property type="term" value="P:galactose metabolic process"/>
    <property type="evidence" value="ECO:0007669"/>
    <property type="project" value="UniProtKB-UniPathway"/>
</dbReference>
<comment type="pathway">
    <text evidence="3 10">Carbohydrate metabolism; galactose metabolism.</text>
</comment>
<evidence type="ECO:0000256" key="1">
    <source>
        <dbReference type="ARBA" id="ARBA00000083"/>
    </source>
</evidence>
<evidence type="ECO:0000256" key="7">
    <source>
        <dbReference type="ARBA" id="ARBA00023027"/>
    </source>
</evidence>
<evidence type="ECO:0000256" key="3">
    <source>
        <dbReference type="ARBA" id="ARBA00004947"/>
    </source>
</evidence>
<keyword evidence="7 10" id="KW-0520">NAD</keyword>
<keyword evidence="9 10" id="KW-0119">Carbohydrate metabolism</keyword>
<comment type="subunit">
    <text evidence="10">Homodimer.</text>
</comment>
<name>A0A2H0WRT4_9BACT</name>
<organism evidence="12 13">
    <name type="scientific">Candidatus Shapirobacteria bacterium CG09_land_8_20_14_0_10_38_17</name>
    <dbReference type="NCBI Taxonomy" id="1974884"/>
    <lineage>
        <taxon>Bacteria</taxon>
        <taxon>Candidatus Shapironibacteriota</taxon>
    </lineage>
</organism>
<evidence type="ECO:0000256" key="8">
    <source>
        <dbReference type="ARBA" id="ARBA00023235"/>
    </source>
</evidence>
<dbReference type="Gene3D" id="3.90.25.10">
    <property type="entry name" value="UDP-galactose 4-epimerase, domain 1"/>
    <property type="match status" value="1"/>
</dbReference>
<dbReference type="InterPro" id="IPR001509">
    <property type="entry name" value="Epimerase_deHydtase"/>
</dbReference>
<evidence type="ECO:0000313" key="12">
    <source>
        <dbReference type="EMBL" id="PIS15331.1"/>
    </source>
</evidence>
<dbReference type="PANTHER" id="PTHR43725">
    <property type="entry name" value="UDP-GLUCOSE 4-EPIMERASE"/>
    <property type="match status" value="1"/>
</dbReference>
<keyword evidence="8 10" id="KW-0413">Isomerase</keyword>
<dbReference type="AlphaFoldDB" id="A0A2H0WRT4"/>